<evidence type="ECO:0000256" key="1">
    <source>
        <dbReference type="SAM" id="MobiDB-lite"/>
    </source>
</evidence>
<feature type="compositionally biased region" description="Polar residues" evidence="1">
    <location>
        <begin position="148"/>
        <end position="161"/>
    </location>
</feature>
<proteinExistence type="predicted"/>
<feature type="region of interest" description="Disordered" evidence="1">
    <location>
        <begin position="73"/>
        <end position="198"/>
    </location>
</feature>
<reference evidence="3" key="2">
    <citation type="submission" date="2019-02" db="EMBL/GenBank/DDBJ databases">
        <title>Opniocepnalus argus Var Kimnra genome.</title>
        <authorList>
            <person name="Zhou C."/>
            <person name="Xiao S."/>
        </authorList>
    </citation>
    <scope>NUCLEOTIDE SEQUENCE [LARGE SCALE GENOMIC DNA]</scope>
</reference>
<accession>A0A6G1PA52</accession>
<reference evidence="2 3" key="1">
    <citation type="submission" date="2019-02" db="EMBL/GenBank/DDBJ databases">
        <title>Opniocepnalus argus genome.</title>
        <authorList>
            <person name="Zhou C."/>
            <person name="Xiao S."/>
        </authorList>
    </citation>
    <scope>NUCLEOTIDE SEQUENCE [LARGE SCALE GENOMIC DNA]</scope>
    <source>
        <strain evidence="2">OARG1902GOOAL</strain>
        <tissue evidence="2">Muscle</tissue>
    </source>
</reference>
<evidence type="ECO:0000313" key="2">
    <source>
        <dbReference type="EMBL" id="KAF3687127.1"/>
    </source>
</evidence>
<dbReference type="AlphaFoldDB" id="A0A6G1PA52"/>
<keyword evidence="2" id="KW-0675">Receptor</keyword>
<feature type="compositionally biased region" description="Basic and acidic residues" evidence="1">
    <location>
        <begin position="75"/>
        <end position="99"/>
    </location>
</feature>
<dbReference type="Proteomes" id="UP000503349">
    <property type="component" value="Chromosome 3"/>
</dbReference>
<sequence length="399" mass="44710">MLCLFHAAKAEITCRSCQPGNKWRPRELLLKFDTSVSATGSKREVFGHGDGAGRIGTASAESRRLHCAAGSAECASDRAEDREPRQKRNTDNMRAKDDIGVNDTAKIKVSHLKMSGQKKSRDGAGFTNRHRKRARRSSGDGRVRTPVPAQSQAPGEDSSSAAGRRVKRSESRWSGEERRAAGQRQEEPKLNSSTFALTGDSSHNQAMVHWSGQNSSVLNTALLPASFQPSQSIRQYQNIEMHKPASFLGKTWSYVTHKKEEERETCKCALQTYWSFKMTDMHEKPFIFTLKYSPKYSATFSLSDRKFNTVFQLEHLQRNPPHTCLHTTSQNWENMLLLIICSIKDSTLWLQKGNVYVQSLVQLPVFLKQAVSSLHTLAHMENAASCILAVSDASHMQII</sequence>
<evidence type="ECO:0000313" key="3">
    <source>
        <dbReference type="Proteomes" id="UP000503349"/>
    </source>
</evidence>
<protein>
    <submittedName>
        <fullName evidence="2">VPS10 domain-containing receptor SorCS3</fullName>
    </submittedName>
</protein>
<gene>
    <name evidence="2" type="ORF">EXN66_Car002799</name>
</gene>
<dbReference type="EMBL" id="CM015714">
    <property type="protein sequence ID" value="KAF3687127.1"/>
    <property type="molecule type" value="Genomic_DNA"/>
</dbReference>
<name>A0A6G1PA52_CHAAH</name>
<keyword evidence="3" id="KW-1185">Reference proteome</keyword>
<feature type="compositionally biased region" description="Basic and acidic residues" evidence="1">
    <location>
        <begin position="168"/>
        <end position="189"/>
    </location>
</feature>
<organism evidence="2 3">
    <name type="scientific">Channa argus</name>
    <name type="common">Northern snakehead</name>
    <name type="synonym">Ophicephalus argus</name>
    <dbReference type="NCBI Taxonomy" id="215402"/>
    <lineage>
        <taxon>Eukaryota</taxon>
        <taxon>Metazoa</taxon>
        <taxon>Chordata</taxon>
        <taxon>Craniata</taxon>
        <taxon>Vertebrata</taxon>
        <taxon>Euteleostomi</taxon>
        <taxon>Actinopterygii</taxon>
        <taxon>Neopterygii</taxon>
        <taxon>Teleostei</taxon>
        <taxon>Neoteleostei</taxon>
        <taxon>Acanthomorphata</taxon>
        <taxon>Anabantaria</taxon>
        <taxon>Anabantiformes</taxon>
        <taxon>Channoidei</taxon>
        <taxon>Channidae</taxon>
        <taxon>Channa</taxon>
    </lineage>
</organism>